<evidence type="ECO:0000313" key="3">
    <source>
        <dbReference type="Proteomes" id="UP001501627"/>
    </source>
</evidence>
<dbReference type="EMBL" id="BAABBP010000058">
    <property type="protein sequence ID" value="GAA4006905.1"/>
    <property type="molecule type" value="Genomic_DNA"/>
</dbReference>
<evidence type="ECO:0000313" key="2">
    <source>
        <dbReference type="EMBL" id="GAA4006905.1"/>
    </source>
</evidence>
<reference evidence="3" key="1">
    <citation type="journal article" date="2019" name="Int. J. Syst. Evol. Microbiol.">
        <title>The Global Catalogue of Microorganisms (GCM) 10K type strain sequencing project: providing services to taxonomists for standard genome sequencing and annotation.</title>
        <authorList>
            <consortium name="The Broad Institute Genomics Platform"/>
            <consortium name="The Broad Institute Genome Sequencing Center for Infectious Disease"/>
            <person name="Wu L."/>
            <person name="Ma J."/>
        </authorList>
    </citation>
    <scope>NUCLEOTIDE SEQUENCE [LARGE SCALE GENOMIC DNA]</scope>
    <source>
        <strain evidence="3">JCM 17561</strain>
    </source>
</reference>
<accession>A0ABP7S594</accession>
<name>A0ABP7S594_9BURK</name>
<sequence>MAPRGRRRACQRRERRPWPHDGSAGGGGGVLTAIREHTGVDLGAEDLHALLQADAGDADAQADVGALLYTAAAAPAGHPGARAAALYWLRQAADQNHADAMHWLGTAAAALCTEQGNAEAMMWIAKAAAHSHAIAQQQLDALLGKALAPGAMDIDSAL</sequence>
<feature type="compositionally biased region" description="Basic residues" evidence="1">
    <location>
        <begin position="1"/>
        <end position="15"/>
    </location>
</feature>
<dbReference type="Gene3D" id="1.25.40.10">
    <property type="entry name" value="Tetratricopeptide repeat domain"/>
    <property type="match status" value="1"/>
</dbReference>
<keyword evidence="3" id="KW-1185">Reference proteome</keyword>
<gene>
    <name evidence="2" type="ORF">GCM10022279_33350</name>
</gene>
<proteinExistence type="predicted"/>
<dbReference type="SUPFAM" id="SSF81901">
    <property type="entry name" value="HCP-like"/>
    <property type="match status" value="1"/>
</dbReference>
<comment type="caution">
    <text evidence="2">The sequence shown here is derived from an EMBL/GenBank/DDBJ whole genome shotgun (WGS) entry which is preliminary data.</text>
</comment>
<organism evidence="2 3">
    <name type="scientific">Comamonas faecalis</name>
    <dbReference type="NCBI Taxonomy" id="1387849"/>
    <lineage>
        <taxon>Bacteria</taxon>
        <taxon>Pseudomonadati</taxon>
        <taxon>Pseudomonadota</taxon>
        <taxon>Betaproteobacteria</taxon>
        <taxon>Burkholderiales</taxon>
        <taxon>Comamonadaceae</taxon>
        <taxon>Comamonas</taxon>
    </lineage>
</organism>
<evidence type="ECO:0000256" key="1">
    <source>
        <dbReference type="SAM" id="MobiDB-lite"/>
    </source>
</evidence>
<evidence type="ECO:0008006" key="4">
    <source>
        <dbReference type="Google" id="ProtNLM"/>
    </source>
</evidence>
<feature type="region of interest" description="Disordered" evidence="1">
    <location>
        <begin position="1"/>
        <end position="30"/>
    </location>
</feature>
<dbReference type="Proteomes" id="UP001501627">
    <property type="component" value="Unassembled WGS sequence"/>
</dbReference>
<protein>
    <recommendedName>
        <fullName evidence="4">Sel1 repeat family protein</fullName>
    </recommendedName>
</protein>
<dbReference type="InterPro" id="IPR011990">
    <property type="entry name" value="TPR-like_helical_dom_sf"/>
</dbReference>
<dbReference type="RefSeq" id="WP_344870002.1">
    <property type="nucleotide sequence ID" value="NZ_BAABBP010000058.1"/>
</dbReference>